<gene>
    <name evidence="2" type="ORF">PG993_001225</name>
</gene>
<evidence type="ECO:0000256" key="1">
    <source>
        <dbReference type="SAM" id="MobiDB-lite"/>
    </source>
</evidence>
<accession>A0ABR1UDH5</accession>
<feature type="region of interest" description="Disordered" evidence="1">
    <location>
        <begin position="126"/>
        <end position="157"/>
    </location>
</feature>
<comment type="caution">
    <text evidence="2">The sequence shown here is derived from an EMBL/GenBank/DDBJ whole genome shotgun (WGS) entry which is preliminary data.</text>
</comment>
<dbReference type="Proteomes" id="UP001444661">
    <property type="component" value="Unassembled WGS sequence"/>
</dbReference>
<protein>
    <submittedName>
        <fullName evidence="2">Uncharacterized protein</fullName>
    </submittedName>
</protein>
<sequence>MSIKHISPGTYLVQVQPSHEWLFESIWKAYYPSFYTNGTPQPLTNTNHRDDLVKAMMMMDIADPKHAAFATGENPPLVIPSFWPRPQLDRAPYPFLTPPPIAQQAGQGGPFGPLFGSGYQGNDYPAFQPHPGCFPDSTHAGFTQSPPVSPSDGPSSQ</sequence>
<keyword evidence="3" id="KW-1185">Reference proteome</keyword>
<evidence type="ECO:0000313" key="3">
    <source>
        <dbReference type="Proteomes" id="UP001444661"/>
    </source>
</evidence>
<reference evidence="2 3" key="1">
    <citation type="submission" date="2023-01" db="EMBL/GenBank/DDBJ databases">
        <title>Analysis of 21 Apiospora genomes using comparative genomics revels a genus with tremendous synthesis potential of carbohydrate active enzymes and secondary metabolites.</title>
        <authorList>
            <person name="Sorensen T."/>
        </authorList>
    </citation>
    <scope>NUCLEOTIDE SEQUENCE [LARGE SCALE GENOMIC DNA]</scope>
    <source>
        <strain evidence="2 3">CBS 33761</strain>
    </source>
</reference>
<name>A0ABR1UDH5_9PEZI</name>
<proteinExistence type="predicted"/>
<dbReference type="EMBL" id="JAQQWK010000001">
    <property type="protein sequence ID" value="KAK8055998.1"/>
    <property type="molecule type" value="Genomic_DNA"/>
</dbReference>
<evidence type="ECO:0000313" key="2">
    <source>
        <dbReference type="EMBL" id="KAK8055998.1"/>
    </source>
</evidence>
<organism evidence="2 3">
    <name type="scientific">Apiospora rasikravindrae</name>
    <dbReference type="NCBI Taxonomy" id="990691"/>
    <lineage>
        <taxon>Eukaryota</taxon>
        <taxon>Fungi</taxon>
        <taxon>Dikarya</taxon>
        <taxon>Ascomycota</taxon>
        <taxon>Pezizomycotina</taxon>
        <taxon>Sordariomycetes</taxon>
        <taxon>Xylariomycetidae</taxon>
        <taxon>Amphisphaeriales</taxon>
        <taxon>Apiosporaceae</taxon>
        <taxon>Apiospora</taxon>
    </lineage>
</organism>